<accession>A0A0E9Q1I8</accession>
<sequence>METVDIWSVTSTLVAYHKYLQCHMNSHLKTTMQQYVYQHITILFYHFPLMWELRILRFHGKTT</sequence>
<dbReference type="AlphaFoldDB" id="A0A0E9Q1I8"/>
<name>A0A0E9Q1I8_ANGAN</name>
<evidence type="ECO:0000313" key="1">
    <source>
        <dbReference type="EMBL" id="JAH10367.1"/>
    </source>
</evidence>
<organism evidence="1">
    <name type="scientific">Anguilla anguilla</name>
    <name type="common">European freshwater eel</name>
    <name type="synonym">Muraena anguilla</name>
    <dbReference type="NCBI Taxonomy" id="7936"/>
    <lineage>
        <taxon>Eukaryota</taxon>
        <taxon>Metazoa</taxon>
        <taxon>Chordata</taxon>
        <taxon>Craniata</taxon>
        <taxon>Vertebrata</taxon>
        <taxon>Euteleostomi</taxon>
        <taxon>Actinopterygii</taxon>
        <taxon>Neopterygii</taxon>
        <taxon>Teleostei</taxon>
        <taxon>Anguilliformes</taxon>
        <taxon>Anguillidae</taxon>
        <taxon>Anguilla</taxon>
    </lineage>
</organism>
<proteinExistence type="predicted"/>
<reference evidence="1" key="2">
    <citation type="journal article" date="2015" name="Fish Shellfish Immunol.">
        <title>Early steps in the European eel (Anguilla anguilla)-Vibrio vulnificus interaction in the gills: Role of the RtxA13 toxin.</title>
        <authorList>
            <person name="Callol A."/>
            <person name="Pajuelo D."/>
            <person name="Ebbesson L."/>
            <person name="Teles M."/>
            <person name="MacKenzie S."/>
            <person name="Amaro C."/>
        </authorList>
    </citation>
    <scope>NUCLEOTIDE SEQUENCE</scope>
</reference>
<protein>
    <submittedName>
        <fullName evidence="1">Uncharacterized protein</fullName>
    </submittedName>
</protein>
<dbReference type="EMBL" id="GBXM01098210">
    <property type="protein sequence ID" value="JAH10367.1"/>
    <property type="molecule type" value="Transcribed_RNA"/>
</dbReference>
<reference evidence="1" key="1">
    <citation type="submission" date="2014-11" db="EMBL/GenBank/DDBJ databases">
        <authorList>
            <person name="Amaro Gonzalez C."/>
        </authorList>
    </citation>
    <scope>NUCLEOTIDE SEQUENCE</scope>
</reference>